<reference evidence="1" key="1">
    <citation type="submission" date="2021-08" db="EMBL/GenBank/DDBJ databases">
        <title>The first chromosome-level gecko genome reveals the dynamic sex chromosomes of Neotropical dwarf geckos (Sphaerodactylidae: Sphaerodactylus).</title>
        <authorList>
            <person name="Pinto B.J."/>
            <person name="Keating S.E."/>
            <person name="Gamble T."/>
        </authorList>
    </citation>
    <scope>NUCLEOTIDE SEQUENCE</scope>
    <source>
        <strain evidence="1">TG3544</strain>
    </source>
</reference>
<name>A0ACB8EVS8_9SAUR</name>
<protein>
    <submittedName>
        <fullName evidence="1">Uncharacterized protein</fullName>
    </submittedName>
</protein>
<gene>
    <name evidence="1" type="ORF">K3G42_009103</name>
</gene>
<keyword evidence="2" id="KW-1185">Reference proteome</keyword>
<accession>A0ACB8EVS8</accession>
<sequence>MKQHTRTMLSLIMLFWLGLPVHLALMSTHCRQIEGPLHKYVKKFFFFCNPPVNTSLVVGCNRVTALPEDIIDIPRGVQALCLFGRIKVLREWAFQAFPDLRYLSIPLAPFVISPGAFQGLRTLQHLAIMHGAPASQCINITSLPDILLSMHSLQTLYLGNICLTKRRAIMLPSTLRSLTFSVCSQVQLSVWLDIFPSLRSVSQVTVKTCRNLGPFSARHHNYTTQPAIACRNEEASPEGQRSPLKSLKLIHFPLTLSDLLNLEIEELDSLSLDNTDPVKENKTSLVCALASRFSLRSLKLSRNHYRSFDGEELHACCSLKSLVLQDNKMENVDILLLSKLPQLRQLDLSVNKLHWALCPTVYKSMNFASRLQTLDFSKNNITSLPADAFDCLTYLEKLSLNSCGIKKIDPLAFSGLNNLTVLNLNRNHIKYLEKEVFSNLSKLASLDLNDNPIEVLRKDFFLHRNMLRELSFGSPTGDLDVEFSVLDLKVLQIACKSRTRILVMVNAGITLNDVSQDDAQYLFRNLAKLEVMSLYSSGLQYISAVLFRDMKNLRLLLLENELLLRLDSGFQNELMQLRYLYLQSITFGCDCSNAWLVSWAVGLKDLHVSMRSSVQCQELTTVKKIHQFLPFVEQNCSLKIDFILFLVTFCLVLSLLSVPLVHATWGTELLFLIYLLRGWWRRLRGEIRKGTRYGYDAFVSYCSQDQEWVLQYLVPNLEQKGSPALKLCLHSRDFMVGKATVDNIMDSLYNSRKTICVISRHSLCSHWCSLEMSLATYRLLAGREDTLILIFLERISRYRLSASHRLAKLVKKKTYLNWPEEPAAQLAFWHSLRNSFRRPHGEEESSF</sequence>
<dbReference type="Proteomes" id="UP000827872">
    <property type="component" value="Linkage Group LG15"/>
</dbReference>
<proteinExistence type="predicted"/>
<evidence type="ECO:0000313" key="1">
    <source>
        <dbReference type="EMBL" id="KAH7996655.1"/>
    </source>
</evidence>
<dbReference type="EMBL" id="CM037628">
    <property type="protein sequence ID" value="KAH7996655.1"/>
    <property type="molecule type" value="Genomic_DNA"/>
</dbReference>
<organism evidence="1 2">
    <name type="scientific">Sphaerodactylus townsendi</name>
    <dbReference type="NCBI Taxonomy" id="933632"/>
    <lineage>
        <taxon>Eukaryota</taxon>
        <taxon>Metazoa</taxon>
        <taxon>Chordata</taxon>
        <taxon>Craniata</taxon>
        <taxon>Vertebrata</taxon>
        <taxon>Euteleostomi</taxon>
        <taxon>Lepidosauria</taxon>
        <taxon>Squamata</taxon>
        <taxon>Bifurcata</taxon>
        <taxon>Gekkota</taxon>
        <taxon>Sphaerodactylidae</taxon>
        <taxon>Sphaerodactylus</taxon>
    </lineage>
</organism>
<comment type="caution">
    <text evidence="1">The sequence shown here is derived from an EMBL/GenBank/DDBJ whole genome shotgun (WGS) entry which is preliminary data.</text>
</comment>
<evidence type="ECO:0000313" key="2">
    <source>
        <dbReference type="Proteomes" id="UP000827872"/>
    </source>
</evidence>